<feature type="transmembrane region" description="Helical" evidence="1">
    <location>
        <begin position="36"/>
        <end position="53"/>
    </location>
</feature>
<dbReference type="EMBL" id="JBHUFD010000002">
    <property type="protein sequence ID" value="MFD1872209.1"/>
    <property type="molecule type" value="Genomic_DNA"/>
</dbReference>
<protein>
    <submittedName>
        <fullName evidence="2">DUF2809 domain-containing protein</fullName>
    </submittedName>
</protein>
<proteinExistence type="predicted"/>
<feature type="transmembrane region" description="Helical" evidence="1">
    <location>
        <begin position="12"/>
        <end position="30"/>
    </location>
</feature>
<organism evidence="2 3">
    <name type="scientific">Hymenobacter bucti</name>
    <dbReference type="NCBI Taxonomy" id="1844114"/>
    <lineage>
        <taxon>Bacteria</taxon>
        <taxon>Pseudomonadati</taxon>
        <taxon>Bacteroidota</taxon>
        <taxon>Cytophagia</taxon>
        <taxon>Cytophagales</taxon>
        <taxon>Hymenobacteraceae</taxon>
        <taxon>Hymenobacter</taxon>
    </lineage>
</organism>
<dbReference type="Proteomes" id="UP001597197">
    <property type="component" value="Unassembled WGS sequence"/>
</dbReference>
<dbReference type="InterPro" id="IPR021257">
    <property type="entry name" value="DUF2809"/>
</dbReference>
<feature type="transmembrane region" description="Helical" evidence="1">
    <location>
        <begin position="65"/>
        <end position="89"/>
    </location>
</feature>
<comment type="caution">
    <text evidence="2">The sequence shown here is derived from an EMBL/GenBank/DDBJ whole genome shotgun (WGS) entry which is preliminary data.</text>
</comment>
<keyword evidence="1" id="KW-0812">Transmembrane</keyword>
<name>A0ABW4QRT3_9BACT</name>
<dbReference type="RefSeq" id="WP_382312598.1">
    <property type="nucleotide sequence ID" value="NZ_JBHUFD010000002.1"/>
</dbReference>
<feature type="transmembrane region" description="Helical" evidence="1">
    <location>
        <begin position="109"/>
        <end position="128"/>
    </location>
</feature>
<keyword evidence="1" id="KW-1133">Transmembrane helix</keyword>
<keyword evidence="1" id="KW-0472">Membrane</keyword>
<keyword evidence="3" id="KW-1185">Reference proteome</keyword>
<reference evidence="3" key="1">
    <citation type="journal article" date="2019" name="Int. J. Syst. Evol. Microbiol.">
        <title>The Global Catalogue of Microorganisms (GCM) 10K type strain sequencing project: providing services to taxonomists for standard genome sequencing and annotation.</title>
        <authorList>
            <consortium name="The Broad Institute Genomics Platform"/>
            <consortium name="The Broad Institute Genome Sequencing Center for Infectious Disease"/>
            <person name="Wu L."/>
            <person name="Ma J."/>
        </authorList>
    </citation>
    <scope>NUCLEOTIDE SEQUENCE [LARGE SCALE GENOMIC DNA]</scope>
    <source>
        <strain evidence="3">CGMCC 1.15795</strain>
    </source>
</reference>
<accession>A0ABW4QRT3</accession>
<evidence type="ECO:0000313" key="3">
    <source>
        <dbReference type="Proteomes" id="UP001597197"/>
    </source>
</evidence>
<evidence type="ECO:0000313" key="2">
    <source>
        <dbReference type="EMBL" id="MFD1872209.1"/>
    </source>
</evidence>
<dbReference type="Pfam" id="PF10990">
    <property type="entry name" value="DUF2809"/>
    <property type="match status" value="1"/>
</dbReference>
<gene>
    <name evidence="2" type="ORF">ACFSDX_07210</name>
</gene>
<sequence length="133" mass="14764">MQPLGMVENQKNWLYGAGCLFCVEVFIAAFLHDRIVRPYVGDLLAVVFLYCLVRSVVTTPVRPTVAAVLLVAYGIEALQYLHLLTYVGLQHSRLAAVVLGNHFEWGDMLAYTLGALGIVAAEQAMVMYKQRFA</sequence>
<evidence type="ECO:0000256" key="1">
    <source>
        <dbReference type="SAM" id="Phobius"/>
    </source>
</evidence>